<evidence type="ECO:0000313" key="1">
    <source>
        <dbReference type="EMBL" id="MRV73398.1"/>
    </source>
</evidence>
<organism evidence="1 2">
    <name type="scientific">Pseudoduganella rivuli</name>
    <dbReference type="NCBI Taxonomy" id="2666085"/>
    <lineage>
        <taxon>Bacteria</taxon>
        <taxon>Pseudomonadati</taxon>
        <taxon>Pseudomonadota</taxon>
        <taxon>Betaproteobacteria</taxon>
        <taxon>Burkholderiales</taxon>
        <taxon>Oxalobacteraceae</taxon>
        <taxon>Telluria group</taxon>
        <taxon>Pseudoduganella</taxon>
    </lineage>
</organism>
<comment type="caution">
    <text evidence="1">The sequence shown here is derived from an EMBL/GenBank/DDBJ whole genome shotgun (WGS) entry which is preliminary data.</text>
</comment>
<evidence type="ECO:0000313" key="2">
    <source>
        <dbReference type="Proteomes" id="UP000446768"/>
    </source>
</evidence>
<dbReference type="AlphaFoldDB" id="A0A7X2LTV6"/>
<dbReference type="RefSeq" id="WP_154375939.1">
    <property type="nucleotide sequence ID" value="NZ_WKJJ01000010.1"/>
</dbReference>
<gene>
    <name evidence="1" type="ORF">GJ700_16935</name>
</gene>
<keyword evidence="2" id="KW-1185">Reference proteome</keyword>
<name>A0A7X2LTV6_9BURK</name>
<accession>A0A7X2LTV6</accession>
<sequence length="73" mass="8559">MSYQFWHRCFRFSRVVFPLTFILLLFAQQGTDTAAMLAATSVASAMLWHYSARRQRLPNVNYAPLQRDDEHHA</sequence>
<reference evidence="1 2" key="1">
    <citation type="submission" date="2019-11" db="EMBL/GenBank/DDBJ databases">
        <title>Novel species isolated from a subtropical stream in China.</title>
        <authorList>
            <person name="Lu H."/>
        </authorList>
    </citation>
    <scope>NUCLEOTIDE SEQUENCE [LARGE SCALE GENOMIC DNA]</scope>
    <source>
        <strain evidence="1 2">FT92W</strain>
    </source>
</reference>
<proteinExistence type="predicted"/>
<dbReference type="Proteomes" id="UP000446768">
    <property type="component" value="Unassembled WGS sequence"/>
</dbReference>
<dbReference type="EMBL" id="WKJJ01000010">
    <property type="protein sequence ID" value="MRV73398.1"/>
    <property type="molecule type" value="Genomic_DNA"/>
</dbReference>
<protein>
    <submittedName>
        <fullName evidence="1">Uncharacterized protein</fullName>
    </submittedName>
</protein>